<dbReference type="GO" id="GO:0043107">
    <property type="term" value="P:type IV pilus-dependent motility"/>
    <property type="evidence" value="ECO:0007669"/>
    <property type="project" value="TreeGrafter"/>
</dbReference>
<evidence type="ECO:0000256" key="2">
    <source>
        <dbReference type="ARBA" id="ARBA00022481"/>
    </source>
</evidence>
<organism evidence="5 6">
    <name type="scientific">Agarivorans albus MKT 106</name>
    <dbReference type="NCBI Taxonomy" id="1331007"/>
    <lineage>
        <taxon>Bacteria</taxon>
        <taxon>Pseudomonadati</taxon>
        <taxon>Pseudomonadota</taxon>
        <taxon>Gammaproteobacteria</taxon>
        <taxon>Alteromonadales</taxon>
        <taxon>Alteromonadaceae</taxon>
        <taxon>Agarivorans</taxon>
    </lineage>
</organism>
<comment type="caution">
    <text evidence="5">The sequence shown here is derived from an EMBL/GenBank/DDBJ whole genome shotgun (WGS) entry which is preliminary data.</text>
</comment>
<dbReference type="RefSeq" id="WP_016400800.1">
    <property type="nucleotide sequence ID" value="NZ_BARX01000005.1"/>
</dbReference>
<dbReference type="InterPro" id="IPR045584">
    <property type="entry name" value="Pilin-like"/>
</dbReference>
<dbReference type="Pfam" id="PF00114">
    <property type="entry name" value="Pilin"/>
    <property type="match status" value="1"/>
</dbReference>
<dbReference type="InterPro" id="IPR012902">
    <property type="entry name" value="N_methyl_site"/>
</dbReference>
<dbReference type="NCBIfam" id="TIGR02532">
    <property type="entry name" value="IV_pilin_GFxxxE"/>
    <property type="match status" value="1"/>
</dbReference>
<keyword evidence="3" id="KW-0281">Fimbrium</keyword>
<dbReference type="STRING" id="1331007.AALB_1112"/>
<dbReference type="Proteomes" id="UP000014461">
    <property type="component" value="Unassembled WGS sequence"/>
</dbReference>
<evidence type="ECO:0000256" key="4">
    <source>
        <dbReference type="SAM" id="Phobius"/>
    </source>
</evidence>
<dbReference type="PANTHER" id="PTHR30093">
    <property type="entry name" value="GENERAL SECRETION PATHWAY PROTEIN G"/>
    <property type="match status" value="1"/>
</dbReference>
<accession>R9PI64</accession>
<evidence type="ECO:0000256" key="3">
    <source>
        <dbReference type="RuleBase" id="RU000389"/>
    </source>
</evidence>
<evidence type="ECO:0000256" key="1">
    <source>
        <dbReference type="ARBA" id="ARBA00005233"/>
    </source>
</evidence>
<proteinExistence type="inferred from homology"/>
<name>R9PI64_AGAAL</name>
<keyword evidence="2" id="KW-0488">Methylation</keyword>
<dbReference type="Pfam" id="PF07963">
    <property type="entry name" value="N_methyl"/>
    <property type="match status" value="1"/>
</dbReference>
<dbReference type="OrthoDB" id="5918848at2"/>
<keyword evidence="4" id="KW-1133">Transmembrane helix</keyword>
<sequence length="157" mass="16215">MKTIQNLQAKAANKQAGFTLIELMIVVAIVAILAAVALPAYQTYTNRAKFSEVIAASGPVKTAFEVCWQTSPTASNAATTGSECLAAASAAAGTATNGQYVNTVTPSVPSTNNFRIVVQSANMSEGTTTPEYQLEATVSAGNGNVNWSKTCTPATMC</sequence>
<dbReference type="EMBL" id="BARX01000005">
    <property type="protein sequence ID" value="GAD01032.1"/>
    <property type="molecule type" value="Genomic_DNA"/>
</dbReference>
<comment type="similarity">
    <text evidence="1 3">Belongs to the N-Me-Phe pilin family.</text>
</comment>
<keyword evidence="4" id="KW-0812">Transmembrane</keyword>
<dbReference type="PROSITE" id="PS00409">
    <property type="entry name" value="PROKAR_NTER_METHYL"/>
    <property type="match status" value="1"/>
</dbReference>
<reference evidence="5" key="1">
    <citation type="journal article" date="2013" name="Genome Announc.">
        <title>Draft Genome Sequence of Agarivorans albus Strain MKT 106T, an Agarolytic Marine Bacterium.</title>
        <authorList>
            <person name="Yasuike M."/>
            <person name="Nakamura Y."/>
            <person name="Kai W."/>
            <person name="Fujiwara A."/>
            <person name="Fukui Y."/>
            <person name="Satomi M."/>
            <person name="Sano M."/>
        </authorList>
    </citation>
    <scope>NUCLEOTIDE SEQUENCE [LARGE SCALE GENOMIC DNA]</scope>
</reference>
<dbReference type="InterPro" id="IPR001082">
    <property type="entry name" value="Pilin"/>
</dbReference>
<keyword evidence="4" id="KW-0472">Membrane</keyword>
<gene>
    <name evidence="5" type="ORF">AALB_1112</name>
</gene>
<evidence type="ECO:0000313" key="6">
    <source>
        <dbReference type="Proteomes" id="UP000014461"/>
    </source>
</evidence>
<evidence type="ECO:0000313" key="5">
    <source>
        <dbReference type="EMBL" id="GAD01032.1"/>
    </source>
</evidence>
<feature type="transmembrane region" description="Helical" evidence="4">
    <location>
        <begin position="20"/>
        <end position="41"/>
    </location>
</feature>
<dbReference type="Gene3D" id="3.30.700.10">
    <property type="entry name" value="Glycoprotein, Type 4 Pilin"/>
    <property type="match status" value="1"/>
</dbReference>
<dbReference type="PANTHER" id="PTHR30093:SF34">
    <property type="entry name" value="PREPILIN PEPTIDASE-DEPENDENT PROTEIN D"/>
    <property type="match status" value="1"/>
</dbReference>
<keyword evidence="6" id="KW-1185">Reference proteome</keyword>
<dbReference type="SUPFAM" id="SSF54523">
    <property type="entry name" value="Pili subunits"/>
    <property type="match status" value="1"/>
</dbReference>
<protein>
    <submittedName>
        <fullName evidence="5">Type IV pilin PilA</fullName>
    </submittedName>
</protein>
<dbReference type="AlphaFoldDB" id="R9PI64"/>
<dbReference type="GO" id="GO:0044096">
    <property type="term" value="C:type IV pilus"/>
    <property type="evidence" value="ECO:0007669"/>
    <property type="project" value="TreeGrafter"/>
</dbReference>